<proteinExistence type="predicted"/>
<dbReference type="Proteomes" id="UP000256257">
    <property type="component" value="Unassembled WGS sequence"/>
</dbReference>
<keyword evidence="2" id="KW-1185">Reference proteome</keyword>
<protein>
    <submittedName>
        <fullName evidence="1">Uncharacterized protein</fullName>
    </submittedName>
</protein>
<accession>A0A3D9B2J1</accession>
<dbReference type="RefSeq" id="WP_115928370.1">
    <property type="nucleotide sequence ID" value="NZ_QNVV01000008.1"/>
</dbReference>
<gene>
    <name evidence="1" type="ORF">DRF67_11085</name>
</gene>
<dbReference type="EMBL" id="QNVV01000008">
    <property type="protein sequence ID" value="REC47577.1"/>
    <property type="molecule type" value="Genomic_DNA"/>
</dbReference>
<organism evidence="1 2">
    <name type="scientific">Chryseobacterium pennipullorum</name>
    <dbReference type="NCBI Taxonomy" id="2258963"/>
    <lineage>
        <taxon>Bacteria</taxon>
        <taxon>Pseudomonadati</taxon>
        <taxon>Bacteroidota</taxon>
        <taxon>Flavobacteriia</taxon>
        <taxon>Flavobacteriales</taxon>
        <taxon>Weeksellaceae</taxon>
        <taxon>Chryseobacterium group</taxon>
        <taxon>Chryseobacterium</taxon>
    </lineage>
</organism>
<comment type="caution">
    <text evidence="1">The sequence shown here is derived from an EMBL/GenBank/DDBJ whole genome shotgun (WGS) entry which is preliminary data.</text>
</comment>
<name>A0A3D9B2J1_9FLAO</name>
<dbReference type="OrthoDB" id="9818540at2"/>
<reference evidence="1 2" key="1">
    <citation type="submission" date="2018-06" db="EMBL/GenBank/DDBJ databases">
        <title>Novel Chryseobacterium species.</title>
        <authorList>
            <person name="Newman J."/>
            <person name="Hugo C."/>
            <person name="Oosthuizen L."/>
            <person name="Charimba G."/>
        </authorList>
    </citation>
    <scope>NUCLEOTIDE SEQUENCE [LARGE SCALE GENOMIC DNA]</scope>
    <source>
        <strain evidence="1 2">7_F195</strain>
    </source>
</reference>
<sequence length="314" mass="37181">MTQYIFDTNYYRNKYHELSNINDFDKQIIIEKEKGVKVLFPTIVGLELLNHFQDPDAVSGICYDSLKILMKHAYNNDGYAIVPTIYPLMCMDLYKKRSSLEDLNMNVFNLSAQVTQNSLQEFNKKFQTYLSDVQKYIVTEKKIIIDNIQEKYIKELSPDSSNPDWEILKNDAKLNNEFRTFIRNKDMHKIIGLSFIKMAAEQTQSDELPFDKQYFENIFINDYKVSIDFFIEKILKKLVDLPELENFYNPASDKKKRWNSFYDMQLILATEFENKCNRKTIYVTSEAKIIKSFKDNGKEDLVIHSDDYDTFLRS</sequence>
<dbReference type="AlphaFoldDB" id="A0A3D9B2J1"/>
<evidence type="ECO:0000313" key="1">
    <source>
        <dbReference type="EMBL" id="REC47577.1"/>
    </source>
</evidence>
<evidence type="ECO:0000313" key="2">
    <source>
        <dbReference type="Proteomes" id="UP000256257"/>
    </source>
</evidence>